<accession>A0A7R9BTS0</accession>
<keyword evidence="18" id="KW-1185">Reference proteome</keyword>
<evidence type="ECO:0000256" key="9">
    <source>
        <dbReference type="ARBA" id="ARBA00023136"/>
    </source>
</evidence>
<keyword evidence="4" id="KW-0444">Lipid biosynthesis</keyword>
<dbReference type="EMBL" id="OA884907">
    <property type="protein sequence ID" value="CAD7281442.1"/>
    <property type="molecule type" value="Genomic_DNA"/>
</dbReference>
<evidence type="ECO:0000256" key="1">
    <source>
        <dbReference type="ARBA" id="ARBA00004370"/>
    </source>
</evidence>
<comment type="pathway">
    <text evidence="13">Phospholipid metabolism.</text>
</comment>
<dbReference type="OrthoDB" id="272512at2759"/>
<dbReference type="InterPro" id="IPR002123">
    <property type="entry name" value="Plipid/glycerol_acylTrfase"/>
</dbReference>
<keyword evidence="9 15" id="KW-0472">Membrane</keyword>
<evidence type="ECO:0000256" key="8">
    <source>
        <dbReference type="ARBA" id="ARBA00023098"/>
    </source>
</evidence>
<name>A0A7R9BTS0_9CRUS</name>
<comment type="pathway">
    <text evidence="2">Lipid metabolism.</text>
</comment>
<feature type="domain" description="Phospholipid/glycerol acyltransferase" evidence="16">
    <location>
        <begin position="185"/>
        <end position="296"/>
    </location>
</feature>
<keyword evidence="7 15" id="KW-1133">Transmembrane helix</keyword>
<dbReference type="GO" id="GO:0042171">
    <property type="term" value="F:lysophosphatidic acid acyltransferase activity"/>
    <property type="evidence" value="ECO:0007669"/>
    <property type="project" value="TreeGrafter"/>
</dbReference>
<dbReference type="EMBL" id="CAJPEX010002870">
    <property type="protein sequence ID" value="CAG0921594.1"/>
    <property type="molecule type" value="Genomic_DNA"/>
</dbReference>
<comment type="subcellular location">
    <subcellularLocation>
        <location evidence="1">Membrane</location>
    </subcellularLocation>
</comment>
<evidence type="ECO:0000256" key="13">
    <source>
        <dbReference type="ARBA" id="ARBA00025707"/>
    </source>
</evidence>
<dbReference type="Proteomes" id="UP000678499">
    <property type="component" value="Unassembled WGS sequence"/>
</dbReference>
<keyword evidence="11" id="KW-1208">Phospholipid metabolism</keyword>
<dbReference type="PANTHER" id="PTHR23063:SF52">
    <property type="entry name" value="LYSOPHOSPHATIDYLCHOLINE ACYLTRANSFERASE"/>
    <property type="match status" value="1"/>
</dbReference>
<keyword evidence="10" id="KW-0594">Phospholipid biosynthesis</keyword>
<dbReference type="Pfam" id="PF01553">
    <property type="entry name" value="Acyltransferase"/>
    <property type="match status" value="1"/>
</dbReference>
<evidence type="ECO:0000256" key="4">
    <source>
        <dbReference type="ARBA" id="ARBA00022516"/>
    </source>
</evidence>
<evidence type="ECO:0000313" key="18">
    <source>
        <dbReference type="Proteomes" id="UP000678499"/>
    </source>
</evidence>
<comment type="similarity">
    <text evidence="3">Belongs to the 1-acyl-sn-glycerol-3-phosphate acyltransferase family.</text>
</comment>
<protein>
    <recommendedName>
        <fullName evidence="16">Phospholipid/glycerol acyltransferase domain-containing protein</fullName>
    </recommendedName>
</protein>
<organism evidence="17">
    <name type="scientific">Notodromas monacha</name>
    <dbReference type="NCBI Taxonomy" id="399045"/>
    <lineage>
        <taxon>Eukaryota</taxon>
        <taxon>Metazoa</taxon>
        <taxon>Ecdysozoa</taxon>
        <taxon>Arthropoda</taxon>
        <taxon>Crustacea</taxon>
        <taxon>Oligostraca</taxon>
        <taxon>Ostracoda</taxon>
        <taxon>Podocopa</taxon>
        <taxon>Podocopida</taxon>
        <taxon>Cypridocopina</taxon>
        <taxon>Cypridoidea</taxon>
        <taxon>Cyprididae</taxon>
        <taxon>Notodromas</taxon>
    </lineage>
</organism>
<evidence type="ECO:0000256" key="14">
    <source>
        <dbReference type="SAM" id="MobiDB-lite"/>
    </source>
</evidence>
<evidence type="ECO:0000256" key="5">
    <source>
        <dbReference type="ARBA" id="ARBA00022679"/>
    </source>
</evidence>
<dbReference type="SMART" id="SM00563">
    <property type="entry name" value="PlsC"/>
    <property type="match status" value="1"/>
</dbReference>
<dbReference type="GO" id="GO:0008654">
    <property type="term" value="P:phospholipid biosynthetic process"/>
    <property type="evidence" value="ECO:0007669"/>
    <property type="project" value="UniProtKB-KW"/>
</dbReference>
<dbReference type="GO" id="GO:0016020">
    <property type="term" value="C:membrane"/>
    <property type="evidence" value="ECO:0007669"/>
    <property type="project" value="UniProtKB-SubCell"/>
</dbReference>
<dbReference type="CDD" id="cd07991">
    <property type="entry name" value="LPLAT_LPCAT1-like"/>
    <property type="match status" value="1"/>
</dbReference>
<dbReference type="PANTHER" id="PTHR23063">
    <property type="entry name" value="PHOSPHOLIPID ACYLTRANSFERASE"/>
    <property type="match status" value="1"/>
</dbReference>
<evidence type="ECO:0000256" key="2">
    <source>
        <dbReference type="ARBA" id="ARBA00005189"/>
    </source>
</evidence>
<dbReference type="GO" id="GO:0005783">
    <property type="term" value="C:endoplasmic reticulum"/>
    <property type="evidence" value="ECO:0007669"/>
    <property type="project" value="TreeGrafter"/>
</dbReference>
<dbReference type="InterPro" id="IPR045252">
    <property type="entry name" value="LPCAT1-like"/>
</dbReference>
<evidence type="ECO:0000256" key="7">
    <source>
        <dbReference type="ARBA" id="ARBA00022989"/>
    </source>
</evidence>
<feature type="transmembrane region" description="Helical" evidence="15">
    <location>
        <begin position="101"/>
        <end position="127"/>
    </location>
</feature>
<evidence type="ECO:0000256" key="10">
    <source>
        <dbReference type="ARBA" id="ARBA00023209"/>
    </source>
</evidence>
<keyword evidence="8" id="KW-0443">Lipid metabolism</keyword>
<dbReference type="AlphaFoldDB" id="A0A7R9BTS0"/>
<evidence type="ECO:0000256" key="3">
    <source>
        <dbReference type="ARBA" id="ARBA00008655"/>
    </source>
</evidence>
<reference evidence="17" key="1">
    <citation type="submission" date="2020-11" db="EMBL/GenBank/DDBJ databases">
        <authorList>
            <person name="Tran Van P."/>
        </authorList>
    </citation>
    <scope>NUCLEOTIDE SEQUENCE</scope>
</reference>
<keyword evidence="12" id="KW-0012">Acyltransferase</keyword>
<keyword evidence="5" id="KW-0808">Transferase</keyword>
<dbReference type="SUPFAM" id="SSF69593">
    <property type="entry name" value="Glycerol-3-phosphate (1)-acyltransferase"/>
    <property type="match status" value="1"/>
</dbReference>
<evidence type="ECO:0000313" key="17">
    <source>
        <dbReference type="EMBL" id="CAD7281442.1"/>
    </source>
</evidence>
<gene>
    <name evidence="17" type="ORF">NMOB1V02_LOCUS9088</name>
</gene>
<keyword evidence="6 15" id="KW-0812">Transmembrane</keyword>
<evidence type="ECO:0000256" key="15">
    <source>
        <dbReference type="SAM" id="Phobius"/>
    </source>
</evidence>
<sequence>MPVLDQGGDYGFTDLMKAQALDEGVSVDDEDWCSVDSLQQRHRKNPSSVVDSDFVSNADELDPEPETDFPPRRPSLSNDSLVPNPFVNEILIGSWPEAIKITLMTIFVLPIRLIGIIFFFLLTWVLARVGVCGMLESDLRDHPISGWRKRVRETACFSMRLLFLFGGFHWVSVKGKQANSKEAPIVVVAPHSSFFDALPVIMMGAPGLVAKGDIEKTSLLSALLNFTQPVYVWREDPNSRQNTIKEIQRRMESKEDWPQMLLFPEGTCTNRSALITFKPGAFYPGLPVQPVCLRYEADQDLTSWTWKGASWMEVLWRTLARPHTPCEMEFLPVYYPNDAEKADPVLYAKNVRQVMADALSIPTADYTFEDCRAMSAAEKYGLPCNVGLVQVFKLSKSLGMTTEDVLAEIKRFAAFADKETGLLNLEKYAAVVGLSLSPSEMFSLLSLDLVEEPLTFREYVLHRKEISELENIDRKLRSTFEALTQTKEDVVFDRSAFVEVNADRGFESFKEQVLSNPMLLSVVRVGTKDQSSGDHL</sequence>
<dbReference type="GO" id="GO:0008374">
    <property type="term" value="F:O-acyltransferase activity"/>
    <property type="evidence" value="ECO:0007669"/>
    <property type="project" value="InterPro"/>
</dbReference>
<proteinExistence type="inferred from homology"/>
<evidence type="ECO:0000256" key="6">
    <source>
        <dbReference type="ARBA" id="ARBA00022692"/>
    </source>
</evidence>
<feature type="region of interest" description="Disordered" evidence="14">
    <location>
        <begin position="44"/>
        <end position="77"/>
    </location>
</feature>
<evidence type="ECO:0000256" key="12">
    <source>
        <dbReference type="ARBA" id="ARBA00023315"/>
    </source>
</evidence>
<evidence type="ECO:0000256" key="11">
    <source>
        <dbReference type="ARBA" id="ARBA00023264"/>
    </source>
</evidence>
<evidence type="ECO:0000259" key="16">
    <source>
        <dbReference type="SMART" id="SM00563"/>
    </source>
</evidence>